<dbReference type="InterPro" id="IPR002638">
    <property type="entry name" value="Quinolinate_PRibosylTrfase_C"/>
</dbReference>
<dbReference type="CDD" id="cd01571">
    <property type="entry name" value="NAPRTase_B"/>
    <property type="match status" value="1"/>
</dbReference>
<dbReference type="SUPFAM" id="SSF51690">
    <property type="entry name" value="Nicotinate/Quinolinate PRTase C-terminal domain-like"/>
    <property type="match status" value="1"/>
</dbReference>
<evidence type="ECO:0000259" key="3">
    <source>
        <dbReference type="Pfam" id="PF02749"/>
    </source>
</evidence>
<dbReference type="InterPro" id="IPR022412">
    <property type="entry name" value="Quinolinate_PRibosylTrfase_N"/>
</dbReference>
<dbReference type="RefSeq" id="WP_084272939.1">
    <property type="nucleotide sequence ID" value="NZ_FWYE01000003.1"/>
</dbReference>
<keyword evidence="5" id="KW-1185">Reference proteome</keyword>
<protein>
    <submittedName>
        <fullName evidence="4">Nicotinate phosphoribosyltransferase</fullName>
    </submittedName>
</protein>
<dbReference type="AlphaFoldDB" id="A0A8G2L7L2"/>
<dbReference type="InterPro" id="IPR037128">
    <property type="entry name" value="Quinolinate_PRibosylTase_N_sf"/>
</dbReference>
<feature type="domain" description="Quinolinate phosphoribosyl transferase N-terminal" evidence="3">
    <location>
        <begin position="18"/>
        <end position="116"/>
    </location>
</feature>
<evidence type="ECO:0000256" key="1">
    <source>
        <dbReference type="ARBA" id="ARBA00022679"/>
    </source>
</evidence>
<dbReference type="InterPro" id="IPR035809">
    <property type="entry name" value="NAPRTase_arc-type"/>
</dbReference>
<accession>A0A8G2L7L2</accession>
<dbReference type="Gene3D" id="3.90.1170.20">
    <property type="entry name" value="Quinolinate phosphoribosyl transferase, N-terminal domain"/>
    <property type="match status" value="1"/>
</dbReference>
<dbReference type="NCBIfam" id="NF006415">
    <property type="entry name" value="PRK08662.1"/>
    <property type="match status" value="1"/>
</dbReference>
<evidence type="ECO:0000313" key="4">
    <source>
        <dbReference type="EMBL" id="SMD31213.1"/>
    </source>
</evidence>
<organism evidence="4 5">
    <name type="scientific">Picrophilus torridus (strain ATCC 700027 / DSM 9790 / JCM 10055 / NBRC 100828 / KAW 2/3)</name>
    <dbReference type="NCBI Taxonomy" id="1122961"/>
    <lineage>
        <taxon>Archaea</taxon>
        <taxon>Methanobacteriati</taxon>
        <taxon>Thermoplasmatota</taxon>
        <taxon>Thermoplasmata</taxon>
        <taxon>Thermoplasmatales</taxon>
        <taxon>Picrophilaceae</taxon>
        <taxon>Picrophilus</taxon>
    </lineage>
</organism>
<dbReference type="PANTHER" id="PTHR43202">
    <property type="entry name" value="NICOTINATE-NUCLEOTIDE PYROPHOSPHORYLASE"/>
    <property type="match status" value="1"/>
</dbReference>
<gene>
    <name evidence="4" type="ORF">SAMN02745355_1136</name>
</gene>
<evidence type="ECO:0000313" key="5">
    <source>
        <dbReference type="Proteomes" id="UP000192315"/>
    </source>
</evidence>
<name>A0A8G2L7L2_PICTO</name>
<dbReference type="Proteomes" id="UP000192315">
    <property type="component" value="Unassembled WGS sequence"/>
</dbReference>
<reference evidence="4 5" key="1">
    <citation type="submission" date="2017-04" db="EMBL/GenBank/DDBJ databases">
        <authorList>
            <person name="Varghese N."/>
            <person name="Submissions S."/>
        </authorList>
    </citation>
    <scope>NUCLEOTIDE SEQUENCE [LARGE SCALE GENOMIC DNA]</scope>
    <source>
        <strain evidence="4 5">DSM 9789</strain>
    </source>
</reference>
<dbReference type="InterPro" id="IPR036068">
    <property type="entry name" value="Nicotinate_pribotase-like_C"/>
</dbReference>
<sequence>MRFAIASEDDILNGKTADIYFERTIEDLKLNGKNPEVYAEVTVSSTKYKYINFTGLNDVLNLLRDKKIDVYAIPEGTLIKNRDEKGVPVPFLIIHGRYLDFAIYETALLGFLCQASGISSYSSMIYKVLGDIPFYSFGIRRMNPAISPMIDRSAYIGGASGVSGILGARLIGIKPVGTMPHALSIILGDDAAWESVYKNSDVKTILIDTFMDEKFAAIKAAEKFPGLDYIRLDTPASRRGNFKNIVRELRWELNIRGYNNIKIMASGGLKLEDLKDLVDAGVSAFGIGTSIASAEPVDFSLDIVNVEGTNITKRGKFSGIKDVYKCNDCGNIYVLPINSNDRCECGGELKSIMIKYMDSGNVIFNDDIESIRSRSIEAIKRLDIL</sequence>
<dbReference type="Pfam" id="PF01729">
    <property type="entry name" value="QRPTase_C"/>
    <property type="match status" value="1"/>
</dbReference>
<dbReference type="Gene3D" id="3.20.20.70">
    <property type="entry name" value="Aldolase class I"/>
    <property type="match status" value="1"/>
</dbReference>
<dbReference type="InterPro" id="IPR053190">
    <property type="entry name" value="NAPRTase-like"/>
</dbReference>
<dbReference type="GO" id="GO:0004514">
    <property type="term" value="F:nicotinate-nucleotide diphosphorylase (carboxylating) activity"/>
    <property type="evidence" value="ECO:0007669"/>
    <property type="project" value="InterPro"/>
</dbReference>
<dbReference type="GO" id="GO:0009435">
    <property type="term" value="P:NAD+ biosynthetic process"/>
    <property type="evidence" value="ECO:0007669"/>
    <property type="project" value="InterPro"/>
</dbReference>
<dbReference type="EMBL" id="FWYE01000003">
    <property type="protein sequence ID" value="SMD31213.1"/>
    <property type="molecule type" value="Genomic_DNA"/>
</dbReference>
<dbReference type="SUPFAM" id="SSF54675">
    <property type="entry name" value="Nicotinate/Quinolinate PRTase N-terminal domain-like"/>
    <property type="match status" value="1"/>
</dbReference>
<evidence type="ECO:0000259" key="2">
    <source>
        <dbReference type="Pfam" id="PF01729"/>
    </source>
</evidence>
<proteinExistence type="predicted"/>
<dbReference type="PANTHER" id="PTHR43202:SF1">
    <property type="entry name" value="NICOTINATE PHOSPHORIBOSYLTRANSFERASE"/>
    <property type="match status" value="1"/>
</dbReference>
<keyword evidence="1 4" id="KW-0808">Transferase</keyword>
<feature type="domain" description="Quinolinate phosphoribosyl transferase C-terminal" evidence="2">
    <location>
        <begin position="121"/>
        <end position="302"/>
    </location>
</feature>
<keyword evidence="4" id="KW-0328">Glycosyltransferase</keyword>
<dbReference type="InterPro" id="IPR013785">
    <property type="entry name" value="Aldolase_TIM"/>
</dbReference>
<comment type="caution">
    <text evidence="4">The sequence shown here is derived from an EMBL/GenBank/DDBJ whole genome shotgun (WGS) entry which is preliminary data.</text>
</comment>
<dbReference type="Pfam" id="PF02749">
    <property type="entry name" value="QRPTase_N"/>
    <property type="match status" value="1"/>
</dbReference>